<dbReference type="SMART" id="SM00650">
    <property type="entry name" value="rADc"/>
    <property type="match status" value="1"/>
</dbReference>
<name>A0A059XYF0_9BACT</name>
<dbReference type="InterPro" id="IPR020596">
    <property type="entry name" value="rRNA_Ade_Mease_Trfase_CS"/>
</dbReference>
<keyword evidence="5 6" id="KW-0694">RNA-binding</keyword>
<keyword evidence="1" id="KW-0698">rRNA processing</keyword>
<evidence type="ECO:0000259" key="7">
    <source>
        <dbReference type="SMART" id="SM00650"/>
    </source>
</evidence>
<dbReference type="PROSITE" id="PS01131">
    <property type="entry name" value="RRNA_A_DIMETH"/>
    <property type="match status" value="1"/>
</dbReference>
<dbReference type="KEGG" id="lfp:Y981_03985"/>
<comment type="caution">
    <text evidence="6">Lacks conserved residue(s) required for the propagation of feature annotation.</text>
</comment>
<keyword evidence="3 6" id="KW-0808">Transferase</keyword>
<keyword evidence="2 6" id="KW-0489">Methyltransferase</keyword>
<feature type="binding site" evidence="6">
    <location>
        <position position="80"/>
    </location>
    <ligand>
        <name>S-adenosyl-L-methionine</name>
        <dbReference type="ChEBI" id="CHEBI:59789"/>
    </ligand>
</feature>
<dbReference type="Proteomes" id="UP000027059">
    <property type="component" value="Chromosome"/>
</dbReference>
<dbReference type="AlphaFoldDB" id="A0A059XYF0"/>
<dbReference type="InterPro" id="IPR011530">
    <property type="entry name" value="rRNA_adenine_dimethylase"/>
</dbReference>
<evidence type="ECO:0000256" key="4">
    <source>
        <dbReference type="ARBA" id="ARBA00022691"/>
    </source>
</evidence>
<dbReference type="PANTHER" id="PTHR11727">
    <property type="entry name" value="DIMETHYLADENOSINE TRANSFERASE"/>
    <property type="match status" value="1"/>
</dbReference>
<feature type="binding site" evidence="6">
    <location>
        <position position="37"/>
    </location>
    <ligand>
        <name>S-adenosyl-L-methionine</name>
        <dbReference type="ChEBI" id="CHEBI:59789"/>
    </ligand>
</feature>
<dbReference type="Pfam" id="PF00398">
    <property type="entry name" value="RrnaAD"/>
    <property type="match status" value="1"/>
</dbReference>
<dbReference type="PROSITE" id="PS51689">
    <property type="entry name" value="SAM_RNA_A_N6_MT"/>
    <property type="match status" value="1"/>
</dbReference>
<feature type="domain" description="Ribosomal RNA adenine methylase transferase N-terminal" evidence="7">
    <location>
        <begin position="1"/>
        <end position="165"/>
    </location>
</feature>
<evidence type="ECO:0000256" key="2">
    <source>
        <dbReference type="ARBA" id="ARBA00022603"/>
    </source>
</evidence>
<accession>A0A059XYF0</accession>
<evidence type="ECO:0000256" key="1">
    <source>
        <dbReference type="ARBA" id="ARBA00022552"/>
    </source>
</evidence>
<evidence type="ECO:0000256" key="6">
    <source>
        <dbReference type="PROSITE-ProRule" id="PRU01026"/>
    </source>
</evidence>
<comment type="similarity">
    <text evidence="6">Belongs to the class I-like SAM-binding methyltransferase superfamily. rRNA adenine N(6)-methyltransferase family.</text>
</comment>
<evidence type="ECO:0000256" key="5">
    <source>
        <dbReference type="ARBA" id="ARBA00022884"/>
    </source>
</evidence>
<dbReference type="CDD" id="cd02440">
    <property type="entry name" value="AdoMet_MTases"/>
    <property type="match status" value="1"/>
</dbReference>
<evidence type="ECO:0000313" key="9">
    <source>
        <dbReference type="Proteomes" id="UP000027059"/>
    </source>
</evidence>
<keyword evidence="9" id="KW-1185">Reference proteome</keyword>
<dbReference type="PANTHER" id="PTHR11727:SF7">
    <property type="entry name" value="DIMETHYLADENOSINE TRANSFERASE-RELATED"/>
    <property type="match status" value="1"/>
</dbReference>
<organism evidence="8 9">
    <name type="scientific">Leptospirillum ferriphilum YSK</name>
    <dbReference type="NCBI Taxonomy" id="1441628"/>
    <lineage>
        <taxon>Bacteria</taxon>
        <taxon>Pseudomonadati</taxon>
        <taxon>Nitrospirota</taxon>
        <taxon>Nitrospiria</taxon>
        <taxon>Nitrospirales</taxon>
        <taxon>Nitrospiraceae</taxon>
        <taxon>Leptospirillum</taxon>
    </lineage>
</organism>
<gene>
    <name evidence="8" type="ORF">Y981_03985</name>
</gene>
<dbReference type="EMBL" id="CP007243">
    <property type="protein sequence ID" value="AIA30237.1"/>
    <property type="molecule type" value="Genomic_DNA"/>
</dbReference>
<dbReference type="GO" id="GO:0003723">
    <property type="term" value="F:RNA binding"/>
    <property type="evidence" value="ECO:0007669"/>
    <property type="project" value="UniProtKB-UniRule"/>
</dbReference>
<keyword evidence="4 6" id="KW-0949">S-adenosyl-L-methionine</keyword>
<reference evidence="8 9" key="2">
    <citation type="journal article" date="2015" name="Biomed. Res. Int.">
        <title>Effects of Arsenite Resistance on the Growth and Functional Gene Expression of Leptospirillum ferriphilum and Acidithiobacillus thiooxidans in Pure Culture and Coculture.</title>
        <authorList>
            <person name="Jiang H."/>
            <person name="Liang Y."/>
            <person name="Yin H."/>
            <person name="Xiao Y."/>
            <person name="Guo X."/>
            <person name="Xu Y."/>
            <person name="Hu Q."/>
            <person name="Liu H."/>
            <person name="Liu X."/>
        </authorList>
    </citation>
    <scope>NUCLEOTIDE SEQUENCE [LARGE SCALE GENOMIC DNA]</scope>
    <source>
        <strain evidence="8 9">YSK</strain>
    </source>
</reference>
<evidence type="ECO:0000256" key="3">
    <source>
        <dbReference type="ARBA" id="ARBA00022679"/>
    </source>
</evidence>
<sequence>MAREAPVFPCRILEIGPGKGILSGVLATMTEDLWLVERDRQLAETLRKTFSETPGVRILEEDAMEFSFGNDRSPYILVSNLPYNISVPLYLKFLASDFPPVFMVLMFQREVAKRLLARTTDPDYGHLSVVTSYLAQIRKRIDLAPGAFYPAPKVHSSVVTVLPLSVQDECTWAAISLSRKLFCYRRKSLGRALRTAFSGEESLLDGTFFKTETDFFSRKVDSLSPEDFRKLAASARNHHLPFFDRMTQQGKELLKP</sequence>
<dbReference type="Gene3D" id="3.40.50.150">
    <property type="entry name" value="Vaccinia Virus protein VP39"/>
    <property type="match status" value="1"/>
</dbReference>
<evidence type="ECO:0000313" key="8">
    <source>
        <dbReference type="EMBL" id="AIA30237.1"/>
    </source>
</evidence>
<dbReference type="InterPro" id="IPR029063">
    <property type="entry name" value="SAM-dependent_MTases_sf"/>
</dbReference>
<dbReference type="SUPFAM" id="SSF53335">
    <property type="entry name" value="S-adenosyl-L-methionine-dependent methyltransferases"/>
    <property type="match status" value="1"/>
</dbReference>
<reference evidence="9" key="1">
    <citation type="submission" date="2014-02" db="EMBL/GenBank/DDBJ databases">
        <title>Complete genome sequence and comparative genomic analysis of the nitrogen-fixing bacterium Leptospirillum ferriphilum YSK.</title>
        <authorList>
            <person name="Guo X."/>
            <person name="Yin H."/>
            <person name="Liang Y."/>
            <person name="Hu Q."/>
            <person name="Ma L."/>
            <person name="Xiao Y."/>
            <person name="Zhang X."/>
            <person name="Qiu G."/>
            <person name="Liu X."/>
        </authorList>
    </citation>
    <scope>NUCLEOTIDE SEQUENCE [LARGE SCALE GENOMIC DNA]</scope>
    <source>
        <strain evidence="9">YSK</strain>
    </source>
</reference>
<feature type="binding site" evidence="6">
    <location>
        <position position="16"/>
    </location>
    <ligand>
        <name>S-adenosyl-L-methionine</name>
        <dbReference type="ChEBI" id="CHEBI:59789"/>
    </ligand>
</feature>
<proteinExistence type="inferred from homology"/>
<dbReference type="InterPro" id="IPR001737">
    <property type="entry name" value="KsgA/Erm"/>
</dbReference>
<dbReference type="InterPro" id="IPR020598">
    <property type="entry name" value="rRNA_Ade_methylase_Trfase_N"/>
</dbReference>
<feature type="binding site" evidence="6">
    <location>
        <position position="1"/>
    </location>
    <ligand>
        <name>S-adenosyl-L-methionine</name>
        <dbReference type="ChEBI" id="CHEBI:59789"/>
    </ligand>
</feature>
<feature type="binding site" evidence="6">
    <location>
        <position position="62"/>
    </location>
    <ligand>
        <name>S-adenosyl-L-methionine</name>
        <dbReference type="ChEBI" id="CHEBI:59789"/>
    </ligand>
</feature>
<dbReference type="HOGENOM" id="CLU_041220_0_1_0"/>
<dbReference type="GO" id="GO:0000179">
    <property type="term" value="F:rRNA (adenine-N6,N6-)-dimethyltransferase activity"/>
    <property type="evidence" value="ECO:0007669"/>
    <property type="project" value="UniProtKB-UniRule"/>
</dbReference>
<protein>
    <submittedName>
        <fullName evidence="8">Ribosomal RNA small subunit methyltransferase A</fullName>
    </submittedName>
</protein>
<dbReference type="NCBIfam" id="TIGR00755">
    <property type="entry name" value="ksgA"/>
    <property type="match status" value="1"/>
</dbReference>